<organism evidence="1 2">
    <name type="scientific">Novacetimonas maltaceti</name>
    <dbReference type="NCBI Taxonomy" id="1203393"/>
    <lineage>
        <taxon>Bacteria</taxon>
        <taxon>Pseudomonadati</taxon>
        <taxon>Pseudomonadota</taxon>
        <taxon>Alphaproteobacteria</taxon>
        <taxon>Acetobacterales</taxon>
        <taxon>Acetobacteraceae</taxon>
        <taxon>Novacetimonas</taxon>
    </lineage>
</organism>
<reference evidence="1 2" key="1">
    <citation type="submission" date="2018-01" db="EMBL/GenBank/DDBJ databases">
        <title>Draft Genome Sequence of Komagataeibacter maltaceti LMG 1529, a Vinegar Producing Acetic Acid Bacterium Isolated from Malt Vinegar Brewery Acetifiers.</title>
        <authorList>
            <person name="Zhang Q."/>
            <person name="Hollensteiner J."/>
            <person name="Poehlein A."/>
            <person name="Daniel R."/>
        </authorList>
    </citation>
    <scope>NUCLEOTIDE SEQUENCE [LARGE SCALE GENOMIC DNA]</scope>
    <source>
        <strain evidence="1 2">LMG 1529</strain>
    </source>
</reference>
<dbReference type="OrthoDB" id="7284379at2"/>
<protein>
    <submittedName>
        <fullName evidence="1">Uncharacterized protein</fullName>
    </submittedName>
</protein>
<dbReference type="Proteomes" id="UP000237344">
    <property type="component" value="Unassembled WGS sequence"/>
</dbReference>
<name>A0A2S3W2Z5_9PROT</name>
<keyword evidence="2" id="KW-1185">Reference proteome</keyword>
<gene>
    <name evidence="1" type="ORF">KMAL_11470</name>
</gene>
<sequence length="83" mass="8990">MTEENDDLIPFADAIAELNSQRATRGAGDSFHAMTTAYSYAASGMIPTIKRGRFRFVRRSDLPVIAARLPVGRTGCTTSHAMA</sequence>
<proteinExistence type="predicted"/>
<dbReference type="AlphaFoldDB" id="A0A2S3W2Z5"/>
<comment type="caution">
    <text evidence="1">The sequence shown here is derived from an EMBL/GenBank/DDBJ whole genome shotgun (WGS) entry which is preliminary data.</text>
</comment>
<dbReference type="RefSeq" id="WP_110094784.1">
    <property type="nucleotide sequence ID" value="NZ_NKUE01000011.1"/>
</dbReference>
<dbReference type="EMBL" id="POTC01000010">
    <property type="protein sequence ID" value="POF63239.1"/>
    <property type="molecule type" value="Genomic_DNA"/>
</dbReference>
<evidence type="ECO:0000313" key="1">
    <source>
        <dbReference type="EMBL" id="POF63239.1"/>
    </source>
</evidence>
<evidence type="ECO:0000313" key="2">
    <source>
        <dbReference type="Proteomes" id="UP000237344"/>
    </source>
</evidence>
<accession>A0A2S3W2Z5</accession>